<keyword evidence="3" id="KW-0808">Transferase</keyword>
<dbReference type="SUPFAM" id="SSF53756">
    <property type="entry name" value="UDP-Glycosyltransferase/glycogen phosphorylase"/>
    <property type="match status" value="1"/>
</dbReference>
<dbReference type="InterPro" id="IPR050194">
    <property type="entry name" value="Glycosyltransferase_grp1"/>
</dbReference>
<dbReference type="PANTHER" id="PTHR45947:SF3">
    <property type="entry name" value="SULFOQUINOVOSYL TRANSFERASE SQD2"/>
    <property type="match status" value="1"/>
</dbReference>
<dbReference type="Pfam" id="PF13439">
    <property type="entry name" value="Glyco_transf_4"/>
    <property type="match status" value="1"/>
</dbReference>
<protein>
    <submittedName>
        <fullName evidence="3">Glycosyltransferase family 4 protein</fullName>
    </submittedName>
</protein>
<dbReference type="Pfam" id="PF00534">
    <property type="entry name" value="Glycos_transf_1"/>
    <property type="match status" value="1"/>
</dbReference>
<organism evidence="3 4">
    <name type="scientific">Citrobacter freundii</name>
    <dbReference type="NCBI Taxonomy" id="546"/>
    <lineage>
        <taxon>Bacteria</taxon>
        <taxon>Pseudomonadati</taxon>
        <taxon>Pseudomonadota</taxon>
        <taxon>Gammaproteobacteria</taxon>
        <taxon>Enterobacterales</taxon>
        <taxon>Enterobacteriaceae</taxon>
        <taxon>Citrobacter</taxon>
        <taxon>Citrobacter freundii complex</taxon>
    </lineage>
</organism>
<dbReference type="PANTHER" id="PTHR45947">
    <property type="entry name" value="SULFOQUINOVOSYL TRANSFERASE SQD2"/>
    <property type="match status" value="1"/>
</dbReference>
<evidence type="ECO:0000259" key="1">
    <source>
        <dbReference type="Pfam" id="PF00534"/>
    </source>
</evidence>
<dbReference type="InterPro" id="IPR001296">
    <property type="entry name" value="Glyco_trans_1"/>
</dbReference>
<proteinExistence type="predicted"/>
<reference evidence="3 4" key="1">
    <citation type="submission" date="2020-06" db="EMBL/GenBank/DDBJ databases">
        <title>REHAB project genomes.</title>
        <authorList>
            <person name="Shaw L.P."/>
        </authorList>
    </citation>
    <scope>NUCLEOTIDE SEQUENCE [LARGE SCALE GENOMIC DNA]</scope>
    <source>
        <strain evidence="3 4">RHBSTW-00116</strain>
    </source>
</reference>
<sequence>MKKIAHVLVLPKMAGSQKFCHLLMSKLTDYKKYVLVSACEDVEICQRNEFVNAFEAIGVEIIWCKHLKRNIGKSDIFGFVELFHIFKKYKFDIVHTNSTKPGIIARIAARISGIKKIVHTVHGTSFYKGQPVLKRFIYWAIEGIALQFGDVNVCVNKYYLKYYKVFFWKNNITIYNGYDFSELECFENNESLKSEGRTLLFVGRLDKPKNPLMLIKAYALLASKYPRVHLNIVGDGELRRACENLVSSLGITDQVTFHGWVEKPYAYYMNCDVFVCPSLYEAFGFTFIEAAYFKKPILASNVEGIPEVVIDKKMGFLVDPHDYDALSEKMEQLINSPQLLDEMGKFSHLYVRNNFSICKSVNCYRSIYENNRKRGFL</sequence>
<accession>A0A7W3D767</accession>
<evidence type="ECO:0000313" key="4">
    <source>
        <dbReference type="Proteomes" id="UP000591803"/>
    </source>
</evidence>
<evidence type="ECO:0000313" key="3">
    <source>
        <dbReference type="EMBL" id="MBA8064224.1"/>
    </source>
</evidence>
<feature type="domain" description="Glycosyltransferase subfamily 4-like N-terminal" evidence="2">
    <location>
        <begin position="57"/>
        <end position="180"/>
    </location>
</feature>
<dbReference type="InterPro" id="IPR028098">
    <property type="entry name" value="Glyco_trans_4-like_N"/>
</dbReference>
<dbReference type="GO" id="GO:0016757">
    <property type="term" value="F:glycosyltransferase activity"/>
    <property type="evidence" value="ECO:0007669"/>
    <property type="project" value="InterPro"/>
</dbReference>
<dbReference type="Proteomes" id="UP000591803">
    <property type="component" value="Unassembled WGS sequence"/>
</dbReference>
<feature type="domain" description="Glycosyl transferase family 1" evidence="1">
    <location>
        <begin position="191"/>
        <end position="345"/>
    </location>
</feature>
<evidence type="ECO:0000259" key="2">
    <source>
        <dbReference type="Pfam" id="PF13439"/>
    </source>
</evidence>
<name>A0A7W3D767_CITFR</name>
<gene>
    <name evidence="3" type="ORF">HV077_17890</name>
</gene>
<dbReference type="EMBL" id="JABXRI010000001">
    <property type="protein sequence ID" value="MBA8064224.1"/>
    <property type="molecule type" value="Genomic_DNA"/>
</dbReference>
<comment type="caution">
    <text evidence="3">The sequence shown here is derived from an EMBL/GenBank/DDBJ whole genome shotgun (WGS) entry which is preliminary data.</text>
</comment>
<dbReference type="AlphaFoldDB" id="A0A7W3D767"/>
<dbReference type="Gene3D" id="3.40.50.2000">
    <property type="entry name" value="Glycogen Phosphorylase B"/>
    <property type="match status" value="2"/>
</dbReference>
<dbReference type="CDD" id="cd03808">
    <property type="entry name" value="GT4_CapM-like"/>
    <property type="match status" value="1"/>
</dbReference>